<organism evidence="2 3">
    <name type="scientific">Puccinia sorghi</name>
    <dbReference type="NCBI Taxonomy" id="27349"/>
    <lineage>
        <taxon>Eukaryota</taxon>
        <taxon>Fungi</taxon>
        <taxon>Dikarya</taxon>
        <taxon>Basidiomycota</taxon>
        <taxon>Pucciniomycotina</taxon>
        <taxon>Pucciniomycetes</taxon>
        <taxon>Pucciniales</taxon>
        <taxon>Pucciniaceae</taxon>
        <taxon>Puccinia</taxon>
    </lineage>
</organism>
<reference evidence="2 3" key="1">
    <citation type="submission" date="2015-08" db="EMBL/GenBank/DDBJ databases">
        <title>Next Generation Sequencing and Analysis of the Genome of Puccinia sorghi L Schw, the Causal Agent of Maize Common Rust.</title>
        <authorList>
            <person name="Rochi L."/>
            <person name="Burguener G."/>
            <person name="Darino M."/>
            <person name="Turjanski A."/>
            <person name="Kreff E."/>
            <person name="Dieguez M.J."/>
            <person name="Sacco F."/>
        </authorList>
    </citation>
    <scope>NUCLEOTIDE SEQUENCE [LARGE SCALE GENOMIC DNA]</scope>
    <source>
        <strain evidence="2 3">RO10H11247</strain>
    </source>
</reference>
<evidence type="ECO:0000313" key="2">
    <source>
        <dbReference type="EMBL" id="KNZ61238.1"/>
    </source>
</evidence>
<protein>
    <submittedName>
        <fullName evidence="2">Uncharacterized protein</fullName>
    </submittedName>
</protein>
<gene>
    <name evidence="2" type="ORF">VP01_14308g1</name>
</gene>
<evidence type="ECO:0000313" key="3">
    <source>
        <dbReference type="Proteomes" id="UP000037035"/>
    </source>
</evidence>
<accession>A0A0L6VKF1</accession>
<dbReference type="VEuPathDB" id="FungiDB:VP01_14308g1"/>
<sequence>MVPARTSWSTSARTAVQTRKVGGRTCPHPVSPVPQHVSRICFSRPHCPYDFRVELMPGAMPQASRIILLSPEAIFRCCGCNASNFKISFEPNAASIARTFRTKHLHIINRRATLNQ</sequence>
<name>A0A0L6VKF1_9BASI</name>
<comment type="caution">
    <text evidence="2">The sequence shown here is derived from an EMBL/GenBank/DDBJ whole genome shotgun (WGS) entry which is preliminary data.</text>
</comment>
<proteinExistence type="predicted"/>
<dbReference type="AlphaFoldDB" id="A0A0L6VKF1"/>
<keyword evidence="3" id="KW-1185">Reference proteome</keyword>
<feature type="compositionally biased region" description="Polar residues" evidence="1">
    <location>
        <begin position="1"/>
        <end position="17"/>
    </location>
</feature>
<dbReference type="Proteomes" id="UP000037035">
    <property type="component" value="Unassembled WGS sequence"/>
</dbReference>
<feature type="region of interest" description="Disordered" evidence="1">
    <location>
        <begin position="1"/>
        <end position="23"/>
    </location>
</feature>
<dbReference type="EMBL" id="LAVV01004786">
    <property type="protein sequence ID" value="KNZ61238.1"/>
    <property type="molecule type" value="Genomic_DNA"/>
</dbReference>
<evidence type="ECO:0000256" key="1">
    <source>
        <dbReference type="SAM" id="MobiDB-lite"/>
    </source>
</evidence>